<dbReference type="RefSeq" id="WP_211141806.1">
    <property type="nucleotide sequence ID" value="NZ_JAEEGB010000006.1"/>
</dbReference>
<dbReference type="SFLD" id="SFLDG01118">
    <property type="entry name" value="activating_enzymes__group_2"/>
    <property type="match status" value="1"/>
</dbReference>
<evidence type="ECO:0000256" key="9">
    <source>
        <dbReference type="ARBA" id="ARBA00047365"/>
    </source>
</evidence>
<evidence type="ECO:0000256" key="4">
    <source>
        <dbReference type="ARBA" id="ARBA00022691"/>
    </source>
</evidence>
<evidence type="ECO:0000256" key="8">
    <source>
        <dbReference type="ARBA" id="ARBA00023014"/>
    </source>
</evidence>
<evidence type="ECO:0000259" key="10">
    <source>
        <dbReference type="PROSITE" id="PS51379"/>
    </source>
</evidence>
<dbReference type="InterPro" id="IPR058240">
    <property type="entry name" value="rSAM_sf"/>
</dbReference>
<dbReference type="PROSITE" id="PS51379">
    <property type="entry name" value="4FE4S_FER_2"/>
    <property type="match status" value="2"/>
</dbReference>
<dbReference type="PANTHER" id="PTHR30352">
    <property type="entry name" value="PYRUVATE FORMATE-LYASE-ACTIVATING ENZYME"/>
    <property type="match status" value="1"/>
</dbReference>
<dbReference type="EMBL" id="JAEEGB010000006">
    <property type="protein sequence ID" value="MBI6872294.1"/>
    <property type="molecule type" value="Genomic_DNA"/>
</dbReference>
<feature type="domain" description="4Fe-4S ferredoxin-type" evidence="10">
    <location>
        <begin position="84"/>
        <end position="115"/>
    </location>
</feature>
<dbReference type="NCBIfam" id="TIGR02494">
    <property type="entry name" value="PFLE_PFLC"/>
    <property type="match status" value="1"/>
</dbReference>
<sequence>MGDSRSSGIVFDIQSLSFHDGPGIRTLIFLKGCPLKCLWCANPEGQKILPEIRYHKMNCTGCMECSKACTNNAITLKNNEDTKASIDINKEKCITCSELKCIDMCLNDALKPTGKTMTVEQVMKVIKRDSPYYKRNGGVTLSGGDPTYQPEFAVNILKACKEEYINTAVESAMFTSAEIVNKFIPVTDLFLTDIKHMDEDKHKKLTGVSNKPILNNISIISKHKPVVIRVPIIPGLNDDKENIISISRFCVENNIDRINLLPYHKLGVAKYEQLGLTYDISDVNSPDKEKMELLKESVESLGVKCIIG</sequence>
<dbReference type="AlphaFoldDB" id="A0A934M0L5"/>
<dbReference type="SUPFAM" id="SSF54862">
    <property type="entry name" value="4Fe-4S ferredoxins"/>
    <property type="match status" value="1"/>
</dbReference>
<keyword evidence="7" id="KW-0408">Iron</keyword>
<dbReference type="InterPro" id="IPR013785">
    <property type="entry name" value="Aldolase_TIM"/>
</dbReference>
<evidence type="ECO:0000313" key="12">
    <source>
        <dbReference type="EMBL" id="MBI6872294.1"/>
    </source>
</evidence>
<evidence type="ECO:0000256" key="1">
    <source>
        <dbReference type="ARBA" id="ARBA00001966"/>
    </source>
</evidence>
<dbReference type="Pfam" id="PF04055">
    <property type="entry name" value="Radical_SAM"/>
    <property type="match status" value="1"/>
</dbReference>
<gene>
    <name evidence="12" type="ORF">I6U51_06165</name>
</gene>
<dbReference type="SUPFAM" id="SSF102114">
    <property type="entry name" value="Radical SAM enzymes"/>
    <property type="match status" value="1"/>
</dbReference>
<dbReference type="InterPro" id="IPR054981">
    <property type="entry name" value="Ind_deCO2_activ"/>
</dbReference>
<evidence type="ECO:0000256" key="6">
    <source>
        <dbReference type="ARBA" id="ARBA00023002"/>
    </source>
</evidence>
<keyword evidence="3" id="KW-0004">4Fe-4S</keyword>
<dbReference type="PROSITE" id="PS51918">
    <property type="entry name" value="RADICAL_SAM"/>
    <property type="match status" value="1"/>
</dbReference>
<reference evidence="12" key="1">
    <citation type="submission" date="2020-12" db="EMBL/GenBank/DDBJ databases">
        <title>Clostridium thailandense sp. nov., a novel acetogenic bacterium isolated from peat land soil in Thailand.</title>
        <authorList>
            <person name="Chaikitkaew S."/>
            <person name="Birkeland N.K."/>
        </authorList>
    </citation>
    <scope>NUCLEOTIDE SEQUENCE</scope>
    <source>
        <strain evidence="12">DSM 17425</strain>
    </source>
</reference>
<comment type="caution">
    <text evidence="12">The sequence shown here is derived from an EMBL/GenBank/DDBJ whole genome shotgun (WGS) entry which is preliminary data.</text>
</comment>
<dbReference type="GO" id="GO:0016491">
    <property type="term" value="F:oxidoreductase activity"/>
    <property type="evidence" value="ECO:0007669"/>
    <property type="project" value="UniProtKB-KW"/>
</dbReference>
<dbReference type="InterPro" id="IPR017896">
    <property type="entry name" value="4Fe4S_Fe-S-bd"/>
</dbReference>
<feature type="domain" description="Radical SAM core" evidence="11">
    <location>
        <begin position="19"/>
        <end position="304"/>
    </location>
</feature>
<dbReference type="Gene3D" id="3.30.70.20">
    <property type="match status" value="1"/>
</dbReference>
<protein>
    <submittedName>
        <fullName evidence="12">Indoleacetate decarboxylase activase</fullName>
    </submittedName>
</protein>
<dbReference type="InterPro" id="IPR012839">
    <property type="entry name" value="Organic_radical_activase"/>
</dbReference>
<dbReference type="GO" id="GO:0046872">
    <property type="term" value="F:metal ion binding"/>
    <property type="evidence" value="ECO:0007669"/>
    <property type="project" value="UniProtKB-KW"/>
</dbReference>
<evidence type="ECO:0000313" key="13">
    <source>
        <dbReference type="Proteomes" id="UP000622687"/>
    </source>
</evidence>
<evidence type="ECO:0000256" key="2">
    <source>
        <dbReference type="ARBA" id="ARBA00009777"/>
    </source>
</evidence>
<dbReference type="Proteomes" id="UP000622687">
    <property type="component" value="Unassembled WGS sequence"/>
</dbReference>
<dbReference type="GO" id="GO:0051539">
    <property type="term" value="F:4 iron, 4 sulfur cluster binding"/>
    <property type="evidence" value="ECO:0007669"/>
    <property type="project" value="UniProtKB-KW"/>
</dbReference>
<keyword evidence="6" id="KW-0560">Oxidoreductase</keyword>
<keyword evidence="4" id="KW-0949">S-adenosyl-L-methionine</keyword>
<comment type="catalytic activity">
    <reaction evidence="9">
        <text>glycyl-[protein] + reduced [flavodoxin] + S-adenosyl-L-methionine = glycin-2-yl radical-[protein] + semiquinone [flavodoxin] + 5'-deoxyadenosine + L-methionine + H(+)</text>
        <dbReference type="Rhea" id="RHEA:61976"/>
        <dbReference type="Rhea" id="RHEA-COMP:10622"/>
        <dbReference type="Rhea" id="RHEA-COMP:14480"/>
        <dbReference type="Rhea" id="RHEA-COMP:15993"/>
        <dbReference type="Rhea" id="RHEA-COMP:15994"/>
        <dbReference type="ChEBI" id="CHEBI:15378"/>
        <dbReference type="ChEBI" id="CHEBI:17319"/>
        <dbReference type="ChEBI" id="CHEBI:29947"/>
        <dbReference type="ChEBI" id="CHEBI:32722"/>
        <dbReference type="ChEBI" id="CHEBI:57618"/>
        <dbReference type="ChEBI" id="CHEBI:57844"/>
        <dbReference type="ChEBI" id="CHEBI:59789"/>
        <dbReference type="ChEBI" id="CHEBI:140311"/>
    </reaction>
</comment>
<evidence type="ECO:0000259" key="11">
    <source>
        <dbReference type="PROSITE" id="PS51918"/>
    </source>
</evidence>
<comment type="cofactor">
    <cofactor evidence="1">
        <name>[4Fe-4S] cluster</name>
        <dbReference type="ChEBI" id="CHEBI:49883"/>
    </cofactor>
</comment>
<dbReference type="PANTHER" id="PTHR30352:SF4">
    <property type="entry name" value="PYRUVATE FORMATE-LYASE 2-ACTIVATING ENZYME"/>
    <property type="match status" value="1"/>
</dbReference>
<feature type="domain" description="4Fe-4S ferredoxin-type" evidence="10">
    <location>
        <begin position="50"/>
        <end position="79"/>
    </location>
</feature>
<dbReference type="Gene3D" id="3.20.20.70">
    <property type="entry name" value="Aldolase class I"/>
    <property type="match status" value="1"/>
</dbReference>
<comment type="similarity">
    <text evidence="2">Belongs to the organic radical-activating enzymes family.</text>
</comment>
<dbReference type="InterPro" id="IPR034457">
    <property type="entry name" value="Organic_radical-activating"/>
</dbReference>
<keyword evidence="13" id="KW-1185">Reference proteome</keyword>
<evidence type="ECO:0000256" key="5">
    <source>
        <dbReference type="ARBA" id="ARBA00022723"/>
    </source>
</evidence>
<dbReference type="PROSITE" id="PS01087">
    <property type="entry name" value="RADICAL_ACTIVATING"/>
    <property type="match status" value="1"/>
</dbReference>
<dbReference type="SFLD" id="SFLDS00029">
    <property type="entry name" value="Radical_SAM"/>
    <property type="match status" value="1"/>
</dbReference>
<proteinExistence type="inferred from homology"/>
<name>A0A934M0L5_9CLOT</name>
<dbReference type="SFLD" id="SFLDG01066">
    <property type="entry name" value="organic_radical-activating_enz"/>
    <property type="match status" value="1"/>
</dbReference>
<evidence type="ECO:0000256" key="7">
    <source>
        <dbReference type="ARBA" id="ARBA00023004"/>
    </source>
</evidence>
<accession>A0A934M0L5</accession>
<organism evidence="12 13">
    <name type="scientific">Clostridium aciditolerans</name>
    <dbReference type="NCBI Taxonomy" id="339861"/>
    <lineage>
        <taxon>Bacteria</taxon>
        <taxon>Bacillati</taxon>
        <taxon>Bacillota</taxon>
        <taxon>Clostridia</taxon>
        <taxon>Eubacteriales</taxon>
        <taxon>Clostridiaceae</taxon>
        <taxon>Clostridium</taxon>
    </lineage>
</organism>
<evidence type="ECO:0000256" key="3">
    <source>
        <dbReference type="ARBA" id="ARBA00022485"/>
    </source>
</evidence>
<dbReference type="NCBIfam" id="NF033719">
    <property type="entry name" value="ind_deCO2_activ"/>
    <property type="match status" value="1"/>
</dbReference>
<dbReference type="InterPro" id="IPR007197">
    <property type="entry name" value="rSAM"/>
</dbReference>
<dbReference type="InterPro" id="IPR040074">
    <property type="entry name" value="BssD/PflA/YjjW"/>
</dbReference>
<keyword evidence="8" id="KW-0411">Iron-sulfur</keyword>
<dbReference type="InterPro" id="IPR001989">
    <property type="entry name" value="Radical_activat_CS"/>
</dbReference>
<dbReference type="PIRSF" id="PIRSF000371">
    <property type="entry name" value="PFL_act_enz"/>
    <property type="match status" value="1"/>
</dbReference>
<keyword evidence="5" id="KW-0479">Metal-binding</keyword>